<dbReference type="PATRIC" id="fig|266128.3.peg.8"/>
<proteinExistence type="inferred from homology"/>
<dbReference type="SUPFAM" id="SSF50156">
    <property type="entry name" value="PDZ domain-like"/>
    <property type="match status" value="1"/>
</dbReference>
<evidence type="ECO:0000256" key="3">
    <source>
        <dbReference type="ARBA" id="ARBA00022801"/>
    </source>
</evidence>
<comment type="similarity">
    <text evidence="1 5">Belongs to the peptidase S41A family.</text>
</comment>
<dbReference type="EMBL" id="LDJH01000001">
    <property type="protein sequence ID" value="KRG61023.1"/>
    <property type="molecule type" value="Genomic_DNA"/>
</dbReference>
<gene>
    <name evidence="9" type="ORF">ABB25_00035</name>
</gene>
<evidence type="ECO:0000256" key="2">
    <source>
        <dbReference type="ARBA" id="ARBA00022670"/>
    </source>
</evidence>
<evidence type="ECO:0000256" key="7">
    <source>
        <dbReference type="SAM" id="SignalP"/>
    </source>
</evidence>
<feature type="region of interest" description="Disordered" evidence="6">
    <location>
        <begin position="637"/>
        <end position="666"/>
    </location>
</feature>
<dbReference type="NCBIfam" id="TIGR00225">
    <property type="entry name" value="prc"/>
    <property type="match status" value="1"/>
</dbReference>
<dbReference type="OrthoDB" id="9812068at2"/>
<keyword evidence="3 5" id="KW-0378">Hydrolase</keyword>
<keyword evidence="4 5" id="KW-0720">Serine protease</keyword>
<dbReference type="SMART" id="SM00245">
    <property type="entry name" value="TSPc"/>
    <property type="match status" value="1"/>
</dbReference>
<dbReference type="PANTHER" id="PTHR32060:SF22">
    <property type="entry name" value="CARBOXYL-TERMINAL-PROCESSING PEPTIDASE 3, CHLOROPLASTIC"/>
    <property type="match status" value="1"/>
</dbReference>
<dbReference type="InterPro" id="IPR036034">
    <property type="entry name" value="PDZ_sf"/>
</dbReference>
<comment type="caution">
    <text evidence="9">The sequence shown here is derived from an EMBL/GenBank/DDBJ whole genome shotgun (WGS) entry which is preliminary data.</text>
</comment>
<dbReference type="InterPro" id="IPR004447">
    <property type="entry name" value="Peptidase_S41A"/>
</dbReference>
<dbReference type="Gene3D" id="3.90.226.10">
    <property type="entry name" value="2-enoyl-CoA Hydratase, Chain A, domain 1"/>
    <property type="match status" value="1"/>
</dbReference>
<dbReference type="GO" id="GO:0008236">
    <property type="term" value="F:serine-type peptidase activity"/>
    <property type="evidence" value="ECO:0007669"/>
    <property type="project" value="UniProtKB-KW"/>
</dbReference>
<dbReference type="CDD" id="cd07560">
    <property type="entry name" value="Peptidase_S41_CPP"/>
    <property type="match status" value="1"/>
</dbReference>
<evidence type="ECO:0000313" key="10">
    <source>
        <dbReference type="Proteomes" id="UP000051254"/>
    </source>
</evidence>
<dbReference type="InterPro" id="IPR029045">
    <property type="entry name" value="ClpP/crotonase-like_dom_sf"/>
</dbReference>
<dbReference type="RefSeq" id="WP_057661875.1">
    <property type="nucleotide sequence ID" value="NZ_LDJH01000001.1"/>
</dbReference>
<accession>A0A0R0BUD4</accession>
<dbReference type="SUPFAM" id="SSF52096">
    <property type="entry name" value="ClpP/crotonase"/>
    <property type="match status" value="1"/>
</dbReference>
<feature type="chain" id="PRO_5006393011" evidence="7">
    <location>
        <begin position="25"/>
        <end position="725"/>
    </location>
</feature>
<dbReference type="PROSITE" id="PS50106">
    <property type="entry name" value="PDZ"/>
    <property type="match status" value="1"/>
</dbReference>
<dbReference type="InterPro" id="IPR020992">
    <property type="entry name" value="Tail_Prtase_C"/>
</dbReference>
<dbReference type="InterPro" id="IPR001478">
    <property type="entry name" value="PDZ"/>
</dbReference>
<feature type="compositionally biased region" description="Basic and acidic residues" evidence="6">
    <location>
        <begin position="637"/>
        <end position="648"/>
    </location>
</feature>
<dbReference type="GO" id="GO:0006508">
    <property type="term" value="P:proteolysis"/>
    <property type="evidence" value="ECO:0007669"/>
    <property type="project" value="UniProtKB-KW"/>
</dbReference>
<dbReference type="GO" id="GO:0007165">
    <property type="term" value="P:signal transduction"/>
    <property type="evidence" value="ECO:0007669"/>
    <property type="project" value="TreeGrafter"/>
</dbReference>
<name>A0A0R0BUD4_9GAMM</name>
<dbReference type="STRING" id="266128.ABB25_00035"/>
<organism evidence="9 10">
    <name type="scientific">Stenotrophomonas koreensis</name>
    <dbReference type="NCBI Taxonomy" id="266128"/>
    <lineage>
        <taxon>Bacteria</taxon>
        <taxon>Pseudomonadati</taxon>
        <taxon>Pseudomonadota</taxon>
        <taxon>Gammaproteobacteria</taxon>
        <taxon>Lysobacterales</taxon>
        <taxon>Lysobacteraceae</taxon>
        <taxon>Stenotrophomonas</taxon>
    </lineage>
</organism>
<dbReference type="Gene3D" id="2.30.42.10">
    <property type="match status" value="1"/>
</dbReference>
<dbReference type="AlphaFoldDB" id="A0A0R0BUD4"/>
<dbReference type="SMART" id="SM00228">
    <property type="entry name" value="PDZ"/>
    <property type="match status" value="1"/>
</dbReference>
<evidence type="ECO:0000256" key="6">
    <source>
        <dbReference type="SAM" id="MobiDB-lite"/>
    </source>
</evidence>
<dbReference type="Pfam" id="PF03572">
    <property type="entry name" value="Peptidase_S41"/>
    <property type="match status" value="1"/>
</dbReference>
<keyword evidence="2 5" id="KW-0645">Protease</keyword>
<dbReference type="Pfam" id="PF17804">
    <property type="entry name" value="TSP_NTD"/>
    <property type="match status" value="1"/>
</dbReference>
<reference evidence="9 10" key="1">
    <citation type="submission" date="2015-05" db="EMBL/GenBank/DDBJ databases">
        <title>Genome sequencing and analysis of members of genus Stenotrophomonas.</title>
        <authorList>
            <person name="Patil P.P."/>
            <person name="Midha S."/>
            <person name="Patil P.B."/>
        </authorList>
    </citation>
    <scope>NUCLEOTIDE SEQUENCE [LARGE SCALE GENOMIC DNA]</scope>
    <source>
        <strain evidence="9 10">DSM 17805</strain>
    </source>
</reference>
<protein>
    <submittedName>
        <fullName evidence="9">Peptidase S41</fullName>
    </submittedName>
</protein>
<keyword evidence="7" id="KW-0732">Signal</keyword>
<evidence type="ECO:0000313" key="9">
    <source>
        <dbReference type="EMBL" id="KRG61023.1"/>
    </source>
</evidence>
<keyword evidence="10" id="KW-1185">Reference proteome</keyword>
<evidence type="ECO:0000259" key="8">
    <source>
        <dbReference type="PROSITE" id="PS50106"/>
    </source>
</evidence>
<dbReference type="CDD" id="cd06782">
    <property type="entry name" value="cpPDZ_CPP-like"/>
    <property type="match status" value="1"/>
</dbReference>
<dbReference type="GO" id="GO:0030288">
    <property type="term" value="C:outer membrane-bounded periplasmic space"/>
    <property type="evidence" value="ECO:0007669"/>
    <property type="project" value="TreeGrafter"/>
</dbReference>
<dbReference type="InterPro" id="IPR040573">
    <property type="entry name" value="TSP_N"/>
</dbReference>
<dbReference type="PANTHER" id="PTHR32060">
    <property type="entry name" value="TAIL-SPECIFIC PROTEASE"/>
    <property type="match status" value="1"/>
</dbReference>
<dbReference type="GO" id="GO:0004175">
    <property type="term" value="F:endopeptidase activity"/>
    <property type="evidence" value="ECO:0007669"/>
    <property type="project" value="TreeGrafter"/>
</dbReference>
<evidence type="ECO:0000256" key="5">
    <source>
        <dbReference type="RuleBase" id="RU004404"/>
    </source>
</evidence>
<feature type="signal peptide" evidence="7">
    <location>
        <begin position="1"/>
        <end position="24"/>
    </location>
</feature>
<dbReference type="Pfam" id="PF11818">
    <property type="entry name" value="DUF3340"/>
    <property type="match status" value="1"/>
</dbReference>
<dbReference type="FunFam" id="3.90.226.10:FF:000090">
    <property type="entry name" value="Tail-specific protease"/>
    <property type="match status" value="1"/>
</dbReference>
<dbReference type="InterPro" id="IPR005151">
    <property type="entry name" value="Tail-specific_protease"/>
</dbReference>
<dbReference type="Pfam" id="PF00595">
    <property type="entry name" value="PDZ"/>
    <property type="match status" value="1"/>
</dbReference>
<dbReference type="Proteomes" id="UP000051254">
    <property type="component" value="Unassembled WGS sequence"/>
</dbReference>
<evidence type="ECO:0000256" key="4">
    <source>
        <dbReference type="ARBA" id="ARBA00022825"/>
    </source>
</evidence>
<evidence type="ECO:0000256" key="1">
    <source>
        <dbReference type="ARBA" id="ARBA00009179"/>
    </source>
</evidence>
<sequence>MKTKAIPLLLALALTAPVALIAQADAPAVPTASSLDRTTASRLVYGLLSDSRYAYRPRALDVEAANQVFDKYLKTLDGNRQFFLQADIDSFAPLRADVANAIRAGRTDMAEQMFTLYKQRAAERIAHARELLKGEPDFTLAERYDYDREEAAWAADRADLDEIWRKSVKNDWLRLRLAGKPAEDIRSTLDKRYATLLKSINELKGDDVFALFLNAYTDSIDPHTEYMTPRSAENFNQAMSLSLEGIGAQLQRQDDVVVIREIIPGGPAALDGTLQPGDRIVGVGQGRGGAVEDVIGWRIDDVVAKIRGKPDTQVKLEYIPAADGINGKHRTVVLDRAKVRLSEQGAKSETLLIPGADGEAERRIGVIKLPAFYQDFEGRRRNAADYASATRDVARLLTQFKSEGIDGVVLDLRNNGGGSLDEAIELTGLFIDQGPVVQVRESGGRVVVNSDRKSGVAWDGPLAVLINRGSASASEIFAGAMQDYGRGLVIGETTFGKGTVQNIIDLDRWQREEAVQYGQLKLTIAQFFRISGSSTQHKGVVPDIAFPASVDASEFGESTYKNALPWTRIAEVPHEQYGDFQPLLAQLGQRHQQRVSQDLEFGWWKEDVEHYRSEAERKSISLNEAERQAERERLEAQRKQRQEMRRELGLQLDPLAEESDDGLTGNERDIVADAAREKAAEKRPDPLLRESAAILSDAIGMLQNDRQLSARVLPRAAGGSGRWSH</sequence>
<feature type="domain" description="PDZ" evidence="8">
    <location>
        <begin position="246"/>
        <end position="307"/>
    </location>
</feature>